<dbReference type="InterPro" id="IPR036396">
    <property type="entry name" value="Cyt_P450_sf"/>
</dbReference>
<reference evidence="15" key="1">
    <citation type="journal article" date="2019" name="Gigascience">
        <title>De novo genome assembly of the endangered Acer yangbiense, a plant species with extremely small populations endemic to Yunnan Province, China.</title>
        <authorList>
            <person name="Yang J."/>
            <person name="Wariss H.M."/>
            <person name="Tao L."/>
            <person name="Zhang R."/>
            <person name="Yun Q."/>
            <person name="Hollingsworth P."/>
            <person name="Dao Z."/>
            <person name="Luo G."/>
            <person name="Guo H."/>
            <person name="Ma Y."/>
            <person name="Sun W."/>
        </authorList>
    </citation>
    <scope>NUCLEOTIDE SEQUENCE [LARGE SCALE GENOMIC DNA]</scope>
    <source>
        <strain evidence="15">cv. Malutang</strain>
    </source>
</reference>
<evidence type="ECO:0000256" key="4">
    <source>
        <dbReference type="ARBA" id="ARBA00022617"/>
    </source>
</evidence>
<evidence type="ECO:0000313" key="14">
    <source>
        <dbReference type="EMBL" id="TXG62474.1"/>
    </source>
</evidence>
<evidence type="ECO:0000256" key="8">
    <source>
        <dbReference type="ARBA" id="ARBA00023002"/>
    </source>
</evidence>
<evidence type="ECO:0000256" key="12">
    <source>
        <dbReference type="PIRSR" id="PIRSR602401-1"/>
    </source>
</evidence>
<organism evidence="14 15">
    <name type="scientific">Acer yangbiense</name>
    <dbReference type="NCBI Taxonomy" id="1000413"/>
    <lineage>
        <taxon>Eukaryota</taxon>
        <taxon>Viridiplantae</taxon>
        <taxon>Streptophyta</taxon>
        <taxon>Embryophyta</taxon>
        <taxon>Tracheophyta</taxon>
        <taxon>Spermatophyta</taxon>
        <taxon>Magnoliopsida</taxon>
        <taxon>eudicotyledons</taxon>
        <taxon>Gunneridae</taxon>
        <taxon>Pentapetalae</taxon>
        <taxon>rosids</taxon>
        <taxon>malvids</taxon>
        <taxon>Sapindales</taxon>
        <taxon>Sapindaceae</taxon>
        <taxon>Hippocastanoideae</taxon>
        <taxon>Acereae</taxon>
        <taxon>Acer</taxon>
    </lineage>
</organism>
<dbReference type="SUPFAM" id="SSF52540">
    <property type="entry name" value="P-loop containing nucleoside triphosphate hydrolases"/>
    <property type="match status" value="1"/>
</dbReference>
<evidence type="ECO:0000256" key="13">
    <source>
        <dbReference type="SAM" id="Phobius"/>
    </source>
</evidence>
<dbReference type="Gene3D" id="3.40.50.300">
    <property type="entry name" value="P-loop containing nucleotide triphosphate hydrolases"/>
    <property type="match status" value="1"/>
</dbReference>
<keyword evidence="11 13" id="KW-0472">Membrane</keyword>
<keyword evidence="10" id="KW-0503">Monooxygenase</keyword>
<keyword evidence="7 13" id="KW-1133">Transmembrane helix</keyword>
<dbReference type="Pfam" id="PF00067">
    <property type="entry name" value="p450"/>
    <property type="match status" value="2"/>
</dbReference>
<evidence type="ECO:0000256" key="3">
    <source>
        <dbReference type="ARBA" id="ARBA00010617"/>
    </source>
</evidence>
<comment type="similarity">
    <text evidence="3">Belongs to the cytochrome P450 family.</text>
</comment>
<evidence type="ECO:0000256" key="11">
    <source>
        <dbReference type="ARBA" id="ARBA00023136"/>
    </source>
</evidence>
<evidence type="ECO:0000256" key="10">
    <source>
        <dbReference type="ARBA" id="ARBA00023033"/>
    </source>
</evidence>
<dbReference type="InterPro" id="IPR027417">
    <property type="entry name" value="P-loop_NTPase"/>
</dbReference>
<evidence type="ECO:0000256" key="9">
    <source>
        <dbReference type="ARBA" id="ARBA00023004"/>
    </source>
</evidence>
<dbReference type="SMART" id="SM00174">
    <property type="entry name" value="RHO"/>
    <property type="match status" value="1"/>
</dbReference>
<dbReference type="InterPro" id="IPR050665">
    <property type="entry name" value="Cytochrome_P450_Monooxygen"/>
</dbReference>
<name>A0A5C7I0C6_9ROSI</name>
<dbReference type="Pfam" id="PF00071">
    <property type="entry name" value="Ras"/>
    <property type="match status" value="1"/>
</dbReference>
<sequence length="1144" mass="128044">MAAMVILSAVIGGVVGLLFYLYKLLLLRPKLLRSKLQKQGIDGPAPSFLLGNIPEMKRIQLQLTQKDQSKVGLDHDWPSTVFPFVEQWKNQYDIEMVKEMSTCTSLSLGKPSYMSKERGPILGNGIISSSGLFWAHQRKIIGPEFYIDKVKGMVNLMVDSTKSLLGSWESRIESGGGTVEIRVDQDLRSLAADIISRACFGSNYSKGQEIFLKLGSLQKIMSKGMVGVPGLRYLPSKNNREIWKLEKEINLMILRTVKQRVEASYEKDFLQRILEGARSDVHDYEFYNGLSTEISQDKFIVDNCKSIYFAGHETSAITTSWVLLLLAAHPEWQARVRAELLEVCRDGFPDADLLPNLKTMTMVIQETLRLYPPVGLLPREALQDIKFKDIVIPKGMGIRIPIAMLQQDPDLWGSDAHQFNPERFAHRISAACKIPQAYMPFGIGPRICAGQHFAMTELKVMLSLILSKFCVSVSPKYNHSPVYRLVVVPEHGVNLYTRLQKKSEQLRSNYKGKKPVKETTMEINIIFLSAVLGGVVLFLHLYNVLVTKPKRVRSRLEKQGIRGPSPSFLLGNISEIKKIQHEEEEVSSSIAAQQKVGMISHNWPPTAFAYLEKYKNDYVPGGVTGPIFMYSAGSIQIICITEMDLVKEVNQCTSLSLGKPSYLSKDRGPLLGQGILASSGPLWAHQRKVIAPQLYLERVKGMVKLMVDSTLSLVKAWESRIESEGGGIAEISVDTDMKSLAADVISRACFGSSYSKGQEIFSKFGSLLEVMSKEPVGIPGLRYLPTKNNREIWRLEKEINLMILQVVKDRSESSCEKDLLQMILEGAKSCGDYNGVPLNISCDKFIVDNCKNIYFAGHETSAITAAWSFLLLALYPEWQDRVRAEVLKVCKGNPPNSEMLRSMKIVTMVIQETLRLYPPAGFVFREALDDIKLKDIVIPKGMGIQVPIPILQQNPDLWGPDAHQFNPERFANGVIGACKIPQAYMPFGAGPRACAGQHFAMAELKVILSLLVSKFSFSVSPKYRHSPVVRDYVPTVFDNFSANVMVDGQTVNLGQEDYNRLRPLSYRGADVFLLAFSLISRPSYENISKKGQELKKQIGALAYVECSSKTQQNVKAVFDAAIKAVLQPPKLKKQKKKLRICFVL</sequence>
<comment type="cofactor">
    <cofactor evidence="1 12">
        <name>heme</name>
        <dbReference type="ChEBI" id="CHEBI:30413"/>
    </cofactor>
</comment>
<dbReference type="InterPro" id="IPR017972">
    <property type="entry name" value="Cyt_P450_CS"/>
</dbReference>
<dbReference type="GO" id="GO:0016020">
    <property type="term" value="C:membrane"/>
    <property type="evidence" value="ECO:0007669"/>
    <property type="project" value="UniProtKB-SubCell"/>
</dbReference>
<dbReference type="EMBL" id="VAHF01000004">
    <property type="protein sequence ID" value="TXG62474.1"/>
    <property type="molecule type" value="Genomic_DNA"/>
</dbReference>
<dbReference type="SMART" id="SM00173">
    <property type="entry name" value="RAS"/>
    <property type="match status" value="1"/>
</dbReference>
<accession>A0A5C7I0C6</accession>
<dbReference type="GO" id="GO:0005525">
    <property type="term" value="F:GTP binding"/>
    <property type="evidence" value="ECO:0007669"/>
    <property type="project" value="InterPro"/>
</dbReference>
<proteinExistence type="inferred from homology"/>
<dbReference type="InterPro" id="IPR001806">
    <property type="entry name" value="Small_GTPase"/>
</dbReference>
<keyword evidence="5 13" id="KW-0812">Transmembrane</keyword>
<dbReference type="Gene3D" id="1.10.630.10">
    <property type="entry name" value="Cytochrome P450"/>
    <property type="match status" value="2"/>
</dbReference>
<gene>
    <name evidence="14" type="ORF">EZV62_009468</name>
</gene>
<dbReference type="SMART" id="SM00175">
    <property type="entry name" value="RAB"/>
    <property type="match status" value="1"/>
</dbReference>
<dbReference type="InterPro" id="IPR002401">
    <property type="entry name" value="Cyt_P450_E_grp-I"/>
</dbReference>
<dbReference type="AlphaFoldDB" id="A0A5C7I0C6"/>
<keyword evidence="8" id="KW-0560">Oxidoreductase</keyword>
<dbReference type="GO" id="GO:0020037">
    <property type="term" value="F:heme binding"/>
    <property type="evidence" value="ECO:0007669"/>
    <property type="project" value="InterPro"/>
</dbReference>
<protein>
    <submittedName>
        <fullName evidence="14">Uncharacterized protein</fullName>
    </submittedName>
</protein>
<evidence type="ECO:0000256" key="5">
    <source>
        <dbReference type="ARBA" id="ARBA00022692"/>
    </source>
</evidence>
<evidence type="ECO:0000256" key="1">
    <source>
        <dbReference type="ARBA" id="ARBA00001971"/>
    </source>
</evidence>
<dbReference type="OrthoDB" id="1470350at2759"/>
<evidence type="ECO:0000256" key="7">
    <source>
        <dbReference type="ARBA" id="ARBA00022989"/>
    </source>
</evidence>
<feature type="transmembrane region" description="Helical" evidence="13">
    <location>
        <begin position="523"/>
        <end position="545"/>
    </location>
</feature>
<evidence type="ECO:0000256" key="2">
    <source>
        <dbReference type="ARBA" id="ARBA00004167"/>
    </source>
</evidence>
<dbReference type="PRINTS" id="PR00385">
    <property type="entry name" value="P450"/>
</dbReference>
<evidence type="ECO:0000256" key="6">
    <source>
        <dbReference type="ARBA" id="ARBA00022723"/>
    </source>
</evidence>
<keyword evidence="15" id="KW-1185">Reference proteome</keyword>
<dbReference type="PRINTS" id="PR00463">
    <property type="entry name" value="EP450I"/>
</dbReference>
<keyword evidence="6 12" id="KW-0479">Metal-binding</keyword>
<evidence type="ECO:0000313" key="15">
    <source>
        <dbReference type="Proteomes" id="UP000323000"/>
    </source>
</evidence>
<dbReference type="PANTHER" id="PTHR24282:SF26">
    <property type="entry name" value="CYTOCHROME P450"/>
    <property type="match status" value="1"/>
</dbReference>
<dbReference type="GO" id="GO:0016705">
    <property type="term" value="F:oxidoreductase activity, acting on paired donors, with incorporation or reduction of molecular oxygen"/>
    <property type="evidence" value="ECO:0007669"/>
    <property type="project" value="InterPro"/>
</dbReference>
<dbReference type="InterPro" id="IPR001128">
    <property type="entry name" value="Cyt_P450"/>
</dbReference>
<comment type="caution">
    <text evidence="14">The sequence shown here is derived from an EMBL/GenBank/DDBJ whole genome shotgun (WGS) entry which is preliminary data.</text>
</comment>
<keyword evidence="9 12" id="KW-0408">Iron</keyword>
<comment type="subcellular location">
    <subcellularLocation>
        <location evidence="2">Membrane</location>
        <topology evidence="2">Single-pass membrane protein</topology>
    </subcellularLocation>
</comment>
<feature type="binding site" description="axial binding residue" evidence="12">
    <location>
        <position position="994"/>
    </location>
    <ligand>
        <name>heme</name>
        <dbReference type="ChEBI" id="CHEBI:30413"/>
    </ligand>
    <ligandPart>
        <name>Fe</name>
        <dbReference type="ChEBI" id="CHEBI:18248"/>
    </ligandPart>
</feature>
<dbReference type="GO" id="GO:0005506">
    <property type="term" value="F:iron ion binding"/>
    <property type="evidence" value="ECO:0007669"/>
    <property type="project" value="InterPro"/>
</dbReference>
<feature type="transmembrane region" description="Helical" evidence="13">
    <location>
        <begin position="6"/>
        <end position="26"/>
    </location>
</feature>
<dbReference type="GO" id="GO:0003924">
    <property type="term" value="F:GTPase activity"/>
    <property type="evidence" value="ECO:0007669"/>
    <property type="project" value="InterPro"/>
</dbReference>
<dbReference type="PROSITE" id="PS00086">
    <property type="entry name" value="CYTOCHROME_P450"/>
    <property type="match status" value="2"/>
</dbReference>
<dbReference type="GO" id="GO:0004497">
    <property type="term" value="F:monooxygenase activity"/>
    <property type="evidence" value="ECO:0007669"/>
    <property type="project" value="UniProtKB-KW"/>
</dbReference>
<dbReference type="PANTHER" id="PTHR24282">
    <property type="entry name" value="CYTOCHROME P450 FAMILY MEMBER"/>
    <property type="match status" value="1"/>
</dbReference>
<keyword evidence="4 12" id="KW-0349">Heme</keyword>
<dbReference type="Proteomes" id="UP000323000">
    <property type="component" value="Chromosome 4"/>
</dbReference>
<dbReference type="SUPFAM" id="SSF48264">
    <property type="entry name" value="Cytochrome P450"/>
    <property type="match status" value="2"/>
</dbReference>